<dbReference type="SUPFAM" id="SSF116734">
    <property type="entry name" value="DNA methylase specificity domain"/>
    <property type="match status" value="2"/>
</dbReference>
<gene>
    <name evidence="5" type="ORF">DFQ06_1082</name>
</gene>
<dbReference type="InterPro" id="IPR000055">
    <property type="entry name" value="Restrct_endonuc_typeI_TRD"/>
</dbReference>
<evidence type="ECO:0000256" key="1">
    <source>
        <dbReference type="ARBA" id="ARBA00010923"/>
    </source>
</evidence>
<dbReference type="InterPro" id="IPR044946">
    <property type="entry name" value="Restrct_endonuc_typeI_TRD_sf"/>
</dbReference>
<evidence type="ECO:0000256" key="2">
    <source>
        <dbReference type="ARBA" id="ARBA00022747"/>
    </source>
</evidence>
<reference evidence="5 6" key="1">
    <citation type="submission" date="2019-03" db="EMBL/GenBank/DDBJ databases">
        <title>Genomic Encyclopedia of Type Strains, Phase III (KMG-III): the genomes of soil and plant-associated and newly described type strains.</title>
        <authorList>
            <person name="Whitman W."/>
        </authorList>
    </citation>
    <scope>NUCLEOTIDE SEQUENCE [LARGE SCALE GENOMIC DNA]</scope>
    <source>
        <strain evidence="5 6">CECT 8301</strain>
    </source>
</reference>
<accession>A0A4R8ME90</accession>
<comment type="similarity">
    <text evidence="1">Belongs to the type-I restriction system S methylase family.</text>
</comment>
<dbReference type="PANTHER" id="PTHR30408">
    <property type="entry name" value="TYPE-1 RESTRICTION ENZYME ECOKI SPECIFICITY PROTEIN"/>
    <property type="match status" value="1"/>
</dbReference>
<dbReference type="Pfam" id="PF01420">
    <property type="entry name" value="Methylase_S"/>
    <property type="match status" value="2"/>
</dbReference>
<feature type="domain" description="Type I restriction modification DNA specificity" evidence="4">
    <location>
        <begin position="249"/>
        <end position="358"/>
    </location>
</feature>
<dbReference type="CDD" id="cd17296">
    <property type="entry name" value="RMtype1_S_MmaC5ORF1169P_TRD1-CR1_like"/>
    <property type="match status" value="1"/>
</dbReference>
<feature type="domain" description="Type I restriction modification DNA specificity" evidence="4">
    <location>
        <begin position="6"/>
        <end position="178"/>
    </location>
</feature>
<proteinExistence type="inferred from homology"/>
<keyword evidence="3" id="KW-0238">DNA-binding</keyword>
<sequence>MEKTLPKNWVNAKLKDLSTIQSGGTPSRSKKQYWSGDIPWVKISDLKEWYVNSTTEFITEEGLNNSSTKIFPKGTILFTIFATIGKVGVLDIEACTNQAIAGITPVESIEHKFLTYSLIELAEILKNEGKGVAQKNINLTILKDLNIPLPPLAEQQRIVAKLDALFGHLEQIKNRLDSLNKIGGKYLNSCIVNSSENKFYPRKKIGEFLEEGTSRIGNDWEGLRLIGVSAKEGITDLRIGQKKSFEKYKIVQPGDFIYNTMRVNIGSIAIYEGDKIALTSPDYVVFRVKEYLSAQLLFRFLKSEQGLLEIGSNTKGSVRARLYFSALSEIRMPIAPEPIQLSAQKFLKEFDTTLKSLNSLKRKQLDKLPQAILAKAFKGELVEQLDADGSAEVLLEEIESLKAELKPVKKTVKRKKK</sequence>
<evidence type="ECO:0000313" key="6">
    <source>
        <dbReference type="Proteomes" id="UP000294824"/>
    </source>
</evidence>
<protein>
    <submittedName>
        <fullName evidence="5">Type I restriction enzyme S subunit</fullName>
    </submittedName>
</protein>
<keyword evidence="6" id="KW-1185">Reference proteome</keyword>
<dbReference type="PANTHER" id="PTHR30408:SF12">
    <property type="entry name" value="TYPE I RESTRICTION ENZYME MJAVIII SPECIFICITY SUBUNIT"/>
    <property type="match status" value="1"/>
</dbReference>
<comment type="caution">
    <text evidence="5">The sequence shown here is derived from an EMBL/GenBank/DDBJ whole genome shotgun (WGS) entry which is preliminary data.</text>
</comment>
<organism evidence="5 6">
    <name type="scientific">Algibacter lectus</name>
    <dbReference type="NCBI Taxonomy" id="221126"/>
    <lineage>
        <taxon>Bacteria</taxon>
        <taxon>Pseudomonadati</taxon>
        <taxon>Bacteroidota</taxon>
        <taxon>Flavobacteriia</taxon>
        <taxon>Flavobacteriales</taxon>
        <taxon>Flavobacteriaceae</taxon>
        <taxon>Algibacter</taxon>
    </lineage>
</organism>
<keyword evidence="2" id="KW-0680">Restriction system</keyword>
<name>A0A4R8ME90_9FLAO</name>
<dbReference type="RefSeq" id="WP_133966444.1">
    <property type="nucleotide sequence ID" value="NZ_SORL01000007.1"/>
</dbReference>
<dbReference type="InterPro" id="IPR052021">
    <property type="entry name" value="Type-I_RS_S_subunit"/>
</dbReference>
<evidence type="ECO:0000313" key="5">
    <source>
        <dbReference type="EMBL" id="TDY64179.1"/>
    </source>
</evidence>
<dbReference type="AlphaFoldDB" id="A0A4R8ME90"/>
<evidence type="ECO:0000256" key="3">
    <source>
        <dbReference type="ARBA" id="ARBA00023125"/>
    </source>
</evidence>
<evidence type="ECO:0000259" key="4">
    <source>
        <dbReference type="Pfam" id="PF01420"/>
    </source>
</evidence>
<dbReference type="Proteomes" id="UP000294824">
    <property type="component" value="Unassembled WGS sequence"/>
</dbReference>
<dbReference type="GO" id="GO:0003677">
    <property type="term" value="F:DNA binding"/>
    <property type="evidence" value="ECO:0007669"/>
    <property type="project" value="UniProtKB-KW"/>
</dbReference>
<dbReference type="EMBL" id="SORL01000007">
    <property type="protein sequence ID" value="TDY64179.1"/>
    <property type="molecule type" value="Genomic_DNA"/>
</dbReference>
<dbReference type="GO" id="GO:0009307">
    <property type="term" value="P:DNA restriction-modification system"/>
    <property type="evidence" value="ECO:0007669"/>
    <property type="project" value="UniProtKB-KW"/>
</dbReference>
<dbReference type="Gene3D" id="3.90.220.20">
    <property type="entry name" value="DNA methylase specificity domains"/>
    <property type="match status" value="2"/>
</dbReference>
<dbReference type="CDD" id="cd16961">
    <property type="entry name" value="RMtype1_S_TRD-CR_like"/>
    <property type="match status" value="1"/>
</dbReference>